<evidence type="ECO:0000256" key="2">
    <source>
        <dbReference type="ARBA" id="ARBA00005642"/>
    </source>
</evidence>
<dbReference type="GO" id="GO:0160148">
    <property type="term" value="F:tRNA pseudouridine(55) synthase activity"/>
    <property type="evidence" value="ECO:0007669"/>
    <property type="project" value="UniProtKB-EC"/>
</dbReference>
<sequence>MCFLKKGYSLKRTSSGLRGLLAVDKPCKMTSHDVVNKLRRALHERRIGHAGTLDPDASGVLVCGVGSATRLLGMLSADDKTYEARIVFGTQTTTDDAAGEVIQTKPVPAALLQADVARRALEALLGTHEQLPPAYSAISIDGVRAYELARTGRDPKLAPRTICVYEASLLHMSSTESAWNGESVVWDVRLHVSKGTYIRSIARDLGAALGTCAHIGGLRRLQSGSFELGSCVSLAQLEELQELDVEARTAELEKLWVDPAHALGYPTRVLTAAEMDDIRCGRPIAVQTQAKPQQVSSQRVSLLFQNKLVGVYEQQDSRLVCVVNLLDGISGVQS</sequence>
<dbReference type="GO" id="GO:0003723">
    <property type="term" value="F:RNA binding"/>
    <property type="evidence" value="ECO:0007669"/>
    <property type="project" value="InterPro"/>
</dbReference>
<evidence type="ECO:0000256" key="5">
    <source>
        <dbReference type="HAMAP-Rule" id="MF_01080"/>
    </source>
</evidence>
<comment type="catalytic activity">
    <reaction evidence="1 5">
        <text>uridine(55) in tRNA = pseudouridine(55) in tRNA</text>
        <dbReference type="Rhea" id="RHEA:42532"/>
        <dbReference type="Rhea" id="RHEA-COMP:10101"/>
        <dbReference type="Rhea" id="RHEA-COMP:10102"/>
        <dbReference type="ChEBI" id="CHEBI:65314"/>
        <dbReference type="ChEBI" id="CHEBI:65315"/>
        <dbReference type="EC" id="5.4.99.25"/>
    </reaction>
</comment>
<dbReference type="AlphaFoldDB" id="A0A133XSE0"/>
<dbReference type="SUPFAM" id="SSF55120">
    <property type="entry name" value="Pseudouridine synthase"/>
    <property type="match status" value="1"/>
</dbReference>
<dbReference type="GO" id="GO:1990481">
    <property type="term" value="P:mRNA pseudouridine synthesis"/>
    <property type="evidence" value="ECO:0007669"/>
    <property type="project" value="TreeGrafter"/>
</dbReference>
<comment type="function">
    <text evidence="5">Responsible for synthesis of pseudouridine from uracil-55 in the psi GC loop of transfer RNAs.</text>
</comment>
<dbReference type="InterPro" id="IPR014780">
    <property type="entry name" value="tRNA_psdUridine_synth_TruB"/>
</dbReference>
<protein>
    <recommendedName>
        <fullName evidence="5">tRNA pseudouridine synthase B</fullName>
        <ecNumber evidence="5">5.4.99.25</ecNumber>
    </recommendedName>
    <alternativeName>
        <fullName evidence="5">tRNA pseudouridine(55) synthase</fullName>
        <shortName evidence="5">Psi55 synthase</shortName>
    </alternativeName>
    <alternativeName>
        <fullName evidence="5">tRNA pseudouridylate synthase</fullName>
    </alternativeName>
    <alternativeName>
        <fullName evidence="5">tRNA-uridine isomerase</fullName>
    </alternativeName>
</protein>
<feature type="domain" description="tRNA pseudouridylate synthase B C-terminal" evidence="7">
    <location>
        <begin position="199"/>
        <end position="252"/>
    </location>
</feature>
<keyword evidence="3 5" id="KW-0819">tRNA processing</keyword>
<dbReference type="PATRIC" id="fig|1393034.3.peg.1060"/>
<dbReference type="Pfam" id="PF01509">
    <property type="entry name" value="TruB_N"/>
    <property type="match status" value="1"/>
</dbReference>
<evidence type="ECO:0000313" key="8">
    <source>
        <dbReference type="EMBL" id="KXB33862.1"/>
    </source>
</evidence>
<dbReference type="NCBIfam" id="TIGR00431">
    <property type="entry name" value="TruB"/>
    <property type="match status" value="1"/>
</dbReference>
<feature type="active site" description="Nucleophile" evidence="5">
    <location>
        <position position="54"/>
    </location>
</feature>
<dbReference type="InterPro" id="IPR032819">
    <property type="entry name" value="TruB_C"/>
</dbReference>
<dbReference type="CDD" id="cd02573">
    <property type="entry name" value="PseudoU_synth_EcTruB"/>
    <property type="match status" value="1"/>
</dbReference>
<keyword evidence="4 5" id="KW-0413">Isomerase</keyword>
<evidence type="ECO:0000259" key="7">
    <source>
        <dbReference type="Pfam" id="PF16198"/>
    </source>
</evidence>
<dbReference type="PANTHER" id="PTHR13767:SF2">
    <property type="entry name" value="PSEUDOURIDYLATE SYNTHASE TRUB1"/>
    <property type="match status" value="1"/>
</dbReference>
<dbReference type="GO" id="GO:0031119">
    <property type="term" value="P:tRNA pseudouridine synthesis"/>
    <property type="evidence" value="ECO:0007669"/>
    <property type="project" value="UniProtKB-UniRule"/>
</dbReference>
<proteinExistence type="inferred from homology"/>
<comment type="similarity">
    <text evidence="2 5">Belongs to the pseudouridine synthase TruB family. Type 1 subfamily.</text>
</comment>
<dbReference type="HAMAP" id="MF_01080">
    <property type="entry name" value="TruB_bact"/>
    <property type="match status" value="1"/>
</dbReference>
<feature type="domain" description="Pseudouridine synthase II N-terminal" evidence="6">
    <location>
        <begin position="39"/>
        <end position="198"/>
    </location>
</feature>
<evidence type="ECO:0000256" key="4">
    <source>
        <dbReference type="ARBA" id="ARBA00023235"/>
    </source>
</evidence>
<evidence type="ECO:0000256" key="1">
    <source>
        <dbReference type="ARBA" id="ARBA00000385"/>
    </source>
</evidence>
<dbReference type="EC" id="5.4.99.25" evidence="5"/>
<reference evidence="9" key="1">
    <citation type="submission" date="2016-01" db="EMBL/GenBank/DDBJ databases">
        <authorList>
            <person name="Mitreva M."/>
            <person name="Pepin K.H."/>
            <person name="Mihindukulasuriya K.A."/>
            <person name="Fulton R."/>
            <person name="Fronick C."/>
            <person name="O'Laughlin M."/>
            <person name="Miner T."/>
            <person name="Herter B."/>
            <person name="Rosa B.A."/>
            <person name="Cordes M."/>
            <person name="Tomlinson C."/>
            <person name="Wollam A."/>
            <person name="Palsikar V.B."/>
            <person name="Mardis E.R."/>
            <person name="Wilson R.K."/>
        </authorList>
    </citation>
    <scope>NUCLEOTIDE SEQUENCE [LARGE SCALE GENOMIC DNA]</scope>
    <source>
        <strain evidence="9">DNF00019</strain>
    </source>
</reference>
<dbReference type="Gene3D" id="3.30.2350.10">
    <property type="entry name" value="Pseudouridine synthase"/>
    <property type="match status" value="1"/>
</dbReference>
<dbReference type="InterPro" id="IPR002501">
    <property type="entry name" value="PsdUridine_synth_N"/>
</dbReference>
<dbReference type="EMBL" id="LSCR01000029">
    <property type="protein sequence ID" value="KXB33862.1"/>
    <property type="molecule type" value="Genomic_DNA"/>
</dbReference>
<evidence type="ECO:0000256" key="3">
    <source>
        <dbReference type="ARBA" id="ARBA00022694"/>
    </source>
</evidence>
<dbReference type="STRING" id="1393034.HMPREF3192_01092"/>
<keyword evidence="9" id="KW-1185">Reference proteome</keyword>
<dbReference type="Pfam" id="PF16198">
    <property type="entry name" value="TruB_C_2"/>
    <property type="match status" value="1"/>
</dbReference>
<gene>
    <name evidence="5" type="primary">truB</name>
    <name evidence="8" type="ORF">HMPREF3192_01092</name>
</gene>
<dbReference type="PANTHER" id="PTHR13767">
    <property type="entry name" value="TRNA-PSEUDOURIDINE SYNTHASE"/>
    <property type="match status" value="1"/>
</dbReference>
<dbReference type="Proteomes" id="UP000070675">
    <property type="component" value="Unassembled WGS sequence"/>
</dbReference>
<organism evidence="8 9">
    <name type="scientific">Atopobium deltae</name>
    <dbReference type="NCBI Taxonomy" id="1393034"/>
    <lineage>
        <taxon>Bacteria</taxon>
        <taxon>Bacillati</taxon>
        <taxon>Actinomycetota</taxon>
        <taxon>Coriobacteriia</taxon>
        <taxon>Coriobacteriales</taxon>
        <taxon>Atopobiaceae</taxon>
        <taxon>Atopobium</taxon>
    </lineage>
</organism>
<evidence type="ECO:0000259" key="6">
    <source>
        <dbReference type="Pfam" id="PF01509"/>
    </source>
</evidence>
<name>A0A133XSE0_9ACTN</name>
<evidence type="ECO:0000313" key="9">
    <source>
        <dbReference type="Proteomes" id="UP000070675"/>
    </source>
</evidence>
<dbReference type="InterPro" id="IPR020103">
    <property type="entry name" value="PsdUridine_synth_cat_dom_sf"/>
</dbReference>
<comment type="caution">
    <text evidence="8">The sequence shown here is derived from an EMBL/GenBank/DDBJ whole genome shotgun (WGS) entry which is preliminary data.</text>
</comment>
<accession>A0A133XSE0</accession>